<dbReference type="AlphaFoldDB" id="A0A0C9VJ95"/>
<keyword evidence="2" id="KW-1185">Reference proteome</keyword>
<reference evidence="1 2" key="1">
    <citation type="submission" date="2014-06" db="EMBL/GenBank/DDBJ databases">
        <title>Evolutionary Origins and Diversification of the Mycorrhizal Mutualists.</title>
        <authorList>
            <consortium name="DOE Joint Genome Institute"/>
            <consortium name="Mycorrhizal Genomics Consortium"/>
            <person name="Kohler A."/>
            <person name="Kuo A."/>
            <person name="Nagy L.G."/>
            <person name="Floudas D."/>
            <person name="Copeland A."/>
            <person name="Barry K.W."/>
            <person name="Cichocki N."/>
            <person name="Veneault-Fourrey C."/>
            <person name="LaButti K."/>
            <person name="Lindquist E.A."/>
            <person name="Lipzen A."/>
            <person name="Lundell T."/>
            <person name="Morin E."/>
            <person name="Murat C."/>
            <person name="Riley R."/>
            <person name="Ohm R."/>
            <person name="Sun H."/>
            <person name="Tunlid A."/>
            <person name="Henrissat B."/>
            <person name="Grigoriev I.V."/>
            <person name="Hibbett D.S."/>
            <person name="Martin F."/>
        </authorList>
    </citation>
    <scope>NUCLEOTIDE SEQUENCE [LARGE SCALE GENOMIC DNA]</scope>
    <source>
        <strain evidence="1 2">SS14</strain>
    </source>
</reference>
<evidence type="ECO:0000313" key="2">
    <source>
        <dbReference type="Proteomes" id="UP000054279"/>
    </source>
</evidence>
<dbReference type="Proteomes" id="UP000054279">
    <property type="component" value="Unassembled WGS sequence"/>
</dbReference>
<sequence length="205" mass="23450">MEILQPILFCSLLQRLVIEYPTTLRFSEGDLRVIGIKLPELRELSLGHLLFHLSPPSLSLSRLLPILNNINPHLEKLGLYLDGNDSITNEKRFFQPHPTLRVLSLDLSPLSPENTDGAAFTLSRLTTMISTSDTPFEIHLELEYSQAYVDIIPAEELRSRNNVAKTWARVEAKLYPLVAARDEKRREMQRVAEYERKGNTPCFIP</sequence>
<name>A0A0C9VJ95_SPHS4</name>
<dbReference type="HOGENOM" id="CLU_089045_0_0_1"/>
<gene>
    <name evidence="1" type="ORF">M422DRAFT_45502</name>
</gene>
<evidence type="ECO:0000313" key="1">
    <source>
        <dbReference type="EMBL" id="KIJ48054.1"/>
    </source>
</evidence>
<proteinExistence type="predicted"/>
<organism evidence="1 2">
    <name type="scientific">Sphaerobolus stellatus (strain SS14)</name>
    <dbReference type="NCBI Taxonomy" id="990650"/>
    <lineage>
        <taxon>Eukaryota</taxon>
        <taxon>Fungi</taxon>
        <taxon>Dikarya</taxon>
        <taxon>Basidiomycota</taxon>
        <taxon>Agaricomycotina</taxon>
        <taxon>Agaricomycetes</taxon>
        <taxon>Phallomycetidae</taxon>
        <taxon>Geastrales</taxon>
        <taxon>Sphaerobolaceae</taxon>
        <taxon>Sphaerobolus</taxon>
    </lineage>
</organism>
<dbReference type="EMBL" id="KN837099">
    <property type="protein sequence ID" value="KIJ48054.1"/>
    <property type="molecule type" value="Genomic_DNA"/>
</dbReference>
<accession>A0A0C9VJ95</accession>
<protein>
    <submittedName>
        <fullName evidence="1">Uncharacterized protein</fullName>
    </submittedName>
</protein>